<accession>A0ABX5X440</accession>
<reference evidence="2 3" key="1">
    <citation type="submission" date="2019-07" db="EMBL/GenBank/DDBJ databases">
        <title>Shewanella sp. YLB-06 whole genomic sequence.</title>
        <authorList>
            <person name="Yu L."/>
        </authorList>
    </citation>
    <scope>NUCLEOTIDE SEQUENCE [LARGE SCALE GENOMIC DNA]</scope>
    <source>
        <strain evidence="2 3">YLB-06</strain>
    </source>
</reference>
<evidence type="ECO:0000313" key="2">
    <source>
        <dbReference type="EMBL" id="QDO86111.1"/>
    </source>
</evidence>
<feature type="compositionally biased region" description="Basic and acidic residues" evidence="1">
    <location>
        <begin position="37"/>
        <end position="93"/>
    </location>
</feature>
<dbReference type="RefSeq" id="WP_144048419.1">
    <property type="nucleotide sequence ID" value="NZ_CP041614.1"/>
</dbReference>
<dbReference type="EMBL" id="CP041614">
    <property type="protein sequence ID" value="QDO86111.1"/>
    <property type="molecule type" value="Genomic_DNA"/>
</dbReference>
<evidence type="ECO:0000256" key="1">
    <source>
        <dbReference type="SAM" id="MobiDB-lite"/>
    </source>
</evidence>
<keyword evidence="3" id="KW-1185">Reference proteome</keyword>
<sequence>MVGLDSLYAMLARPIQLSIKRKRLMVEEADNSASIAADDHETPQSEQSSLERRQSQEDRREGLFRGDRRSDSEKNEASERERKTSRDLAEHEAVNSPLPRIDIDI</sequence>
<feature type="region of interest" description="Disordered" evidence="1">
    <location>
        <begin position="30"/>
        <end position="105"/>
    </location>
</feature>
<evidence type="ECO:0000313" key="3">
    <source>
        <dbReference type="Proteomes" id="UP000315947"/>
    </source>
</evidence>
<gene>
    <name evidence="2" type="ORF">FM037_26205</name>
</gene>
<dbReference type="Proteomes" id="UP000315947">
    <property type="component" value="Chromosome"/>
</dbReference>
<name>A0ABX5X440_9GAMM</name>
<protein>
    <submittedName>
        <fullName evidence="2">Uncharacterized protein</fullName>
    </submittedName>
</protein>
<organism evidence="2 3">
    <name type="scientific">Shewanella psychropiezotolerans</name>
    <dbReference type="NCBI Taxonomy" id="2593655"/>
    <lineage>
        <taxon>Bacteria</taxon>
        <taxon>Pseudomonadati</taxon>
        <taxon>Pseudomonadota</taxon>
        <taxon>Gammaproteobacteria</taxon>
        <taxon>Alteromonadales</taxon>
        <taxon>Shewanellaceae</taxon>
        <taxon>Shewanella</taxon>
    </lineage>
</organism>
<proteinExistence type="predicted"/>